<keyword evidence="3" id="KW-1185">Reference proteome</keyword>
<sequence length="362" mass="38344">MAHPTTLPPPLSPAPPRRRWWTDRVGYLAAGWASLYGVLALVWTISGSGYPYGTADPHGAVSLLRFLPPGVGAPVLAVLSITVAVAALAMAGPQAVRLRGVARVLLSTYCAMVAVILLVVVPDVQVLTTTGYAPLLIVGAPFGWPPVDYADVFTWALANKVFAMVGGVLLARTALVWLFRTGGWCLSCGRGAAGRSWTSAESAARWGRWATYVAAAIPLLYAVSRLAWLANIPLGISADFLREMWDNGMVWAGSGLAAFAVVGAVLTLGLVQRWGERFPRWMIGLSGRRVPIMLAVAPATLVAIAVTAAGLSLYSSPELWRPGALSFTTVPMLLWPLWGIALGAAALAYHLRRRGACAHCAP</sequence>
<evidence type="ECO:0000256" key="1">
    <source>
        <dbReference type="SAM" id="Phobius"/>
    </source>
</evidence>
<feature type="transmembrane region" description="Helical" evidence="1">
    <location>
        <begin position="250"/>
        <end position="271"/>
    </location>
</feature>
<dbReference type="EMBL" id="JACHJW010000001">
    <property type="protein sequence ID" value="MBB4957874.1"/>
    <property type="molecule type" value="Genomic_DNA"/>
</dbReference>
<evidence type="ECO:0000313" key="3">
    <source>
        <dbReference type="Proteomes" id="UP000578819"/>
    </source>
</evidence>
<keyword evidence="1" id="KW-0472">Membrane</keyword>
<accession>A0A7W7WNS4</accession>
<comment type="caution">
    <text evidence="2">The sequence shown here is derived from an EMBL/GenBank/DDBJ whole genome shotgun (WGS) entry which is preliminary data.</text>
</comment>
<keyword evidence="1" id="KW-1133">Transmembrane helix</keyword>
<dbReference type="Proteomes" id="UP000578819">
    <property type="component" value="Unassembled WGS sequence"/>
</dbReference>
<feature type="transmembrane region" description="Helical" evidence="1">
    <location>
        <begin position="152"/>
        <end position="171"/>
    </location>
</feature>
<feature type="transmembrane region" description="Helical" evidence="1">
    <location>
        <begin position="292"/>
        <end position="313"/>
    </location>
</feature>
<feature type="transmembrane region" description="Helical" evidence="1">
    <location>
        <begin position="209"/>
        <end position="230"/>
    </location>
</feature>
<gene>
    <name evidence="2" type="ORF">FHR38_001607</name>
</gene>
<feature type="transmembrane region" description="Helical" evidence="1">
    <location>
        <begin position="333"/>
        <end position="351"/>
    </location>
</feature>
<feature type="transmembrane region" description="Helical" evidence="1">
    <location>
        <begin position="66"/>
        <end position="89"/>
    </location>
</feature>
<reference evidence="2 3" key="1">
    <citation type="submission" date="2020-08" db="EMBL/GenBank/DDBJ databases">
        <title>Sequencing the genomes of 1000 actinobacteria strains.</title>
        <authorList>
            <person name="Klenk H.-P."/>
        </authorList>
    </citation>
    <scope>NUCLEOTIDE SEQUENCE [LARGE SCALE GENOMIC DNA]</scope>
    <source>
        <strain evidence="2 3">DSM 45886</strain>
    </source>
</reference>
<proteinExistence type="predicted"/>
<evidence type="ECO:0000313" key="2">
    <source>
        <dbReference type="EMBL" id="MBB4957874.1"/>
    </source>
</evidence>
<feature type="transmembrane region" description="Helical" evidence="1">
    <location>
        <begin position="101"/>
        <end position="121"/>
    </location>
</feature>
<dbReference type="AlphaFoldDB" id="A0A7W7WNS4"/>
<dbReference type="RefSeq" id="WP_184534050.1">
    <property type="nucleotide sequence ID" value="NZ_JACHJW010000001.1"/>
</dbReference>
<keyword evidence="1" id="KW-0812">Transmembrane</keyword>
<organism evidence="2 3">
    <name type="scientific">Micromonospora polyrhachis</name>
    <dbReference type="NCBI Taxonomy" id="1282883"/>
    <lineage>
        <taxon>Bacteria</taxon>
        <taxon>Bacillati</taxon>
        <taxon>Actinomycetota</taxon>
        <taxon>Actinomycetes</taxon>
        <taxon>Micromonosporales</taxon>
        <taxon>Micromonosporaceae</taxon>
        <taxon>Micromonospora</taxon>
    </lineage>
</organism>
<name>A0A7W7WNS4_9ACTN</name>
<feature type="transmembrane region" description="Helical" evidence="1">
    <location>
        <begin position="25"/>
        <end position="46"/>
    </location>
</feature>
<protein>
    <submittedName>
        <fullName evidence="2">Uncharacterized protein</fullName>
    </submittedName>
</protein>